<feature type="non-terminal residue" evidence="2">
    <location>
        <position position="313"/>
    </location>
</feature>
<organism evidence="1 2">
    <name type="scientific">Hyalella azteca</name>
    <name type="common">Amphipod</name>
    <dbReference type="NCBI Taxonomy" id="294128"/>
    <lineage>
        <taxon>Eukaryota</taxon>
        <taxon>Metazoa</taxon>
        <taxon>Ecdysozoa</taxon>
        <taxon>Arthropoda</taxon>
        <taxon>Crustacea</taxon>
        <taxon>Multicrustacea</taxon>
        <taxon>Malacostraca</taxon>
        <taxon>Eumalacostraca</taxon>
        <taxon>Peracarida</taxon>
        <taxon>Amphipoda</taxon>
        <taxon>Senticaudata</taxon>
        <taxon>Talitrida</taxon>
        <taxon>Talitroidea</taxon>
        <taxon>Hyalellidae</taxon>
        <taxon>Hyalella</taxon>
    </lineage>
</organism>
<accession>A0A8B7PR63</accession>
<keyword evidence="1" id="KW-1185">Reference proteome</keyword>
<reference evidence="2" key="1">
    <citation type="submission" date="2025-08" db="UniProtKB">
        <authorList>
            <consortium name="RefSeq"/>
        </authorList>
    </citation>
    <scope>IDENTIFICATION</scope>
    <source>
        <tissue evidence="2">Whole organism</tissue>
    </source>
</reference>
<dbReference type="KEGG" id="hazt:108682976"/>
<dbReference type="AlphaFoldDB" id="A0A8B7PR63"/>
<dbReference type="GeneID" id="108682976"/>
<dbReference type="Proteomes" id="UP000694843">
    <property type="component" value="Unplaced"/>
</dbReference>
<sequence length="313" mass="34160">MFDAAAYNSYYFGPNNICYAWNLWPAPTFNPAPNPSVNIFSSSVKVSAFTLPATVINNFWTSDFNLGQNFKVQYIAACSAYFTFSLKVGSRSIGAVKSGDVIPYNVKPCTAMTFSLTPSYGGVVGASKTFRTTIPSAPDIFAFNVDNVNLHQSFDIHFTAVCPGAYCYEISVNDVSIEYPVTTDTTVTYDVPPCTDLTFTLSAKNCADDSDTGYSTSLSPYHTDPVPDITSFTVDNVNLHQSFDVHFTAVCPDAYCYGISVNDLSIQYPVTTDTTVTYDVPPCTDLTFTLYFKNCADETDAGCSTDLPYITDP</sequence>
<name>A0A8B7PR63_HYAAZ</name>
<dbReference type="RefSeq" id="XP_018027737.1">
    <property type="nucleotide sequence ID" value="XM_018172248.1"/>
</dbReference>
<protein>
    <submittedName>
        <fullName evidence="2">Uncharacterized protein LOC108682976</fullName>
    </submittedName>
</protein>
<proteinExistence type="predicted"/>
<gene>
    <name evidence="2" type="primary">LOC108682976</name>
</gene>
<evidence type="ECO:0000313" key="2">
    <source>
        <dbReference type="RefSeq" id="XP_018027737.1"/>
    </source>
</evidence>
<evidence type="ECO:0000313" key="1">
    <source>
        <dbReference type="Proteomes" id="UP000694843"/>
    </source>
</evidence>